<reference evidence="5 6" key="1">
    <citation type="submission" date="2021-01" db="EMBL/GenBank/DDBJ databases">
        <title>Whole genome shotgun sequence of Verrucosispora lutea NBRC 106530.</title>
        <authorList>
            <person name="Komaki H."/>
            <person name="Tamura T."/>
        </authorList>
    </citation>
    <scope>NUCLEOTIDE SEQUENCE [LARGE SCALE GENOMIC DNA]</scope>
    <source>
        <strain evidence="5 6">NBRC 106530</strain>
    </source>
</reference>
<keyword evidence="3" id="KW-0732">Signal</keyword>
<evidence type="ECO:0000256" key="2">
    <source>
        <dbReference type="SAM" id="Phobius"/>
    </source>
</evidence>
<evidence type="ECO:0000313" key="6">
    <source>
        <dbReference type="Proteomes" id="UP000643165"/>
    </source>
</evidence>
<name>A0ABQ4IYV1_9ACTN</name>
<evidence type="ECO:0000259" key="4">
    <source>
        <dbReference type="Pfam" id="PF08341"/>
    </source>
</evidence>
<accession>A0ABQ4IYV1</accession>
<keyword evidence="2" id="KW-0472">Membrane</keyword>
<evidence type="ECO:0000313" key="5">
    <source>
        <dbReference type="EMBL" id="GIJ23094.1"/>
    </source>
</evidence>
<keyword evidence="2" id="KW-1133">Transmembrane helix</keyword>
<dbReference type="Proteomes" id="UP000643165">
    <property type="component" value="Unassembled WGS sequence"/>
</dbReference>
<dbReference type="RefSeq" id="WP_204001199.1">
    <property type="nucleotide sequence ID" value="NZ_BOPB01000021.1"/>
</dbReference>
<keyword evidence="6" id="KW-1185">Reference proteome</keyword>
<feature type="region of interest" description="Disordered" evidence="1">
    <location>
        <begin position="305"/>
        <end position="358"/>
    </location>
</feature>
<dbReference type="Pfam" id="PF08341">
    <property type="entry name" value="TED"/>
    <property type="match status" value="1"/>
</dbReference>
<evidence type="ECO:0000256" key="1">
    <source>
        <dbReference type="SAM" id="MobiDB-lite"/>
    </source>
</evidence>
<feature type="chain" id="PRO_5046262900" description="Thioester domain-containing protein" evidence="3">
    <location>
        <begin position="24"/>
        <end position="397"/>
    </location>
</feature>
<feature type="compositionally biased region" description="Pro residues" evidence="1">
    <location>
        <begin position="310"/>
        <end position="338"/>
    </location>
</feature>
<dbReference type="InterPro" id="IPR013552">
    <property type="entry name" value="Thioester_dom"/>
</dbReference>
<feature type="domain" description="Thioester" evidence="4">
    <location>
        <begin position="73"/>
        <end position="188"/>
    </location>
</feature>
<keyword evidence="2" id="KW-0812">Transmembrane</keyword>
<protein>
    <recommendedName>
        <fullName evidence="4">Thioester domain-containing protein</fullName>
    </recommendedName>
</protein>
<feature type="signal peptide" evidence="3">
    <location>
        <begin position="1"/>
        <end position="23"/>
    </location>
</feature>
<organism evidence="5 6">
    <name type="scientific">Micromonospora lutea</name>
    <dbReference type="NCBI Taxonomy" id="419825"/>
    <lineage>
        <taxon>Bacteria</taxon>
        <taxon>Bacillati</taxon>
        <taxon>Actinomycetota</taxon>
        <taxon>Actinomycetes</taxon>
        <taxon>Micromonosporales</taxon>
        <taxon>Micromonosporaceae</taxon>
        <taxon>Micromonospora</taxon>
    </lineage>
</organism>
<comment type="caution">
    <text evidence="5">The sequence shown here is derived from an EMBL/GenBank/DDBJ whole genome shotgun (WGS) entry which is preliminary data.</text>
</comment>
<proteinExistence type="predicted"/>
<evidence type="ECO:0000256" key="3">
    <source>
        <dbReference type="SAM" id="SignalP"/>
    </source>
</evidence>
<sequence length="397" mass="40219">MIGQRGRRWARIALAAVTGGALALGAAAPAAAEAPATGVAKAVPGSSVKLLLDGKAKRTSALAIEIEGKRVTAYCIDYHTSVAIDGTYQEGTWDASQVKNLAKVQWVLTHGHPNADSAALLAAAGATMPDGTNEQESVNLLYFGTQTAVWHFSDGIKLGDWVAGRDLLSKSKYDVIKKVHDYLVANATDQPEPRAELSIDPTTATATVGEKAGPFTVKGPAGDITLAVTGGTAVDAEGAPVSTTSNGGQFWLTAEGAGEVSVTASAADSVSFGRVFLYTGKKAAQKLILGGSTGATVTAKAAATFAEAPSPQPSPEPEPTTPQPSPSTPADSPSPSPSTPEESPASPAPSTSPASNDGGLPLTGAPIVTAIAAGLVLLIAGAVTVLVLRRRRVHFTA</sequence>
<feature type="transmembrane region" description="Helical" evidence="2">
    <location>
        <begin position="367"/>
        <end position="388"/>
    </location>
</feature>
<feature type="compositionally biased region" description="Low complexity" evidence="1">
    <location>
        <begin position="339"/>
        <end position="355"/>
    </location>
</feature>
<dbReference type="EMBL" id="BOPB01000021">
    <property type="protein sequence ID" value="GIJ23094.1"/>
    <property type="molecule type" value="Genomic_DNA"/>
</dbReference>
<gene>
    <name evidence="5" type="ORF">Vlu01_37180</name>
</gene>